<dbReference type="PANTHER" id="PTHR30069">
    <property type="entry name" value="TONB-DEPENDENT OUTER MEMBRANE RECEPTOR"/>
    <property type="match status" value="1"/>
</dbReference>
<dbReference type="SUPFAM" id="SSF49464">
    <property type="entry name" value="Carboxypeptidase regulatory domain-like"/>
    <property type="match status" value="1"/>
</dbReference>
<dbReference type="GO" id="GO:0044718">
    <property type="term" value="P:siderophore transmembrane transport"/>
    <property type="evidence" value="ECO:0007669"/>
    <property type="project" value="TreeGrafter"/>
</dbReference>
<keyword evidence="12" id="KW-0675">Receptor</keyword>
<sequence length="759" mass="84608">MNFIVISQKLAVMRSCFVFFLLLCPVFLFAQTKELSGVVMAAGSQLPVEGATISLLPEGKQAITDERGRFYFRQVGDDGQLLVTAIGHDPARVSLADFIKAGNRITLKARSVQLSQVTVLGGAGEQYKPISKLDIKMRGINNSQEILRMVPGLFIGQHAGGGKAEQIFLRGFDIDHGTDINIGVDGMPVNMVSHAHGQGYADLHFVIPELIDNVTFKKGTYYAEKGNFTTTGFVDFKTFNVLPNNSVKMEGGMFNTVRTVGMFNLLNEKTRAKGQSAYIASEYMYTKGYFDNPQDFNRVNVFGKYQGALNKHHQLSFSGSLFSSQWDASGQIPDRAVDSKLIGWYGAIDPHEGGKTSRVNANALLTTTLGHGAYLKNQVYYSRYQFELFSNFTFFKEDPINGDQIKQREQRDLFGYNGSYHKTFFAGNTQIVSEIGAHVRIDRTHGSELSRTKDRTMVTNPMMLGDIAENNLSGYLSETFRFNSLFSINAGLRYDYFHDQYTDKLHGGTKGKASADILSPKLSFYYHPSPFAQFYLSSGKGFHSNDTRVVVPQNGLTILPPAYGSDLGTVLKPANNLLVNAAIWYLWLDQEFVYVGDEGVVEPSGKSRRYGADLSVRYQPLSWLYADVDLNYSHGRAADAPKGENYLPLAPQVTSIGGITVKTKPGINVSLRYRYMGDRPANEDNSVVANGYFITDAFVGYNRKKYEIGLAIQNIFDVRWKETQFDTESRLYNEAAPVSEIHFTPGTPFFGKVSFTYNF</sequence>
<keyword evidence="2 8" id="KW-0813">Transport</keyword>
<dbReference type="InterPro" id="IPR012910">
    <property type="entry name" value="Plug_dom"/>
</dbReference>
<keyword evidence="6 8" id="KW-0472">Membrane</keyword>
<dbReference type="Pfam" id="PF07715">
    <property type="entry name" value="Plug"/>
    <property type="match status" value="1"/>
</dbReference>
<feature type="domain" description="TonB-dependent receptor-like beta-barrel" evidence="10">
    <location>
        <begin position="322"/>
        <end position="715"/>
    </location>
</feature>
<dbReference type="InterPro" id="IPR037066">
    <property type="entry name" value="Plug_dom_sf"/>
</dbReference>
<keyword evidence="13" id="KW-1185">Reference proteome</keyword>
<accession>A0A3B7MHL0</accession>
<dbReference type="InterPro" id="IPR039426">
    <property type="entry name" value="TonB-dep_rcpt-like"/>
</dbReference>
<gene>
    <name evidence="12" type="ORF">D3H65_01075</name>
</gene>
<dbReference type="InterPro" id="IPR036942">
    <property type="entry name" value="Beta-barrel_TonB_sf"/>
</dbReference>
<reference evidence="12 13" key="1">
    <citation type="submission" date="2018-09" db="EMBL/GenBank/DDBJ databases">
        <title>Genome sequencing of strain 6GH32-13.</title>
        <authorList>
            <person name="Weon H.-Y."/>
            <person name="Heo J."/>
            <person name="Kwon S.-W."/>
        </authorList>
    </citation>
    <scope>NUCLEOTIDE SEQUENCE [LARGE SCALE GENOMIC DNA]</scope>
    <source>
        <strain evidence="12 13">5GH32-13</strain>
    </source>
</reference>
<dbReference type="InterPro" id="IPR008969">
    <property type="entry name" value="CarboxyPept-like_regulatory"/>
</dbReference>
<dbReference type="Pfam" id="PF00593">
    <property type="entry name" value="TonB_dep_Rec_b-barrel"/>
    <property type="match status" value="1"/>
</dbReference>
<evidence type="ECO:0000256" key="4">
    <source>
        <dbReference type="ARBA" id="ARBA00022692"/>
    </source>
</evidence>
<organism evidence="12 13">
    <name type="scientific">Paraflavitalea soli</name>
    <dbReference type="NCBI Taxonomy" id="2315862"/>
    <lineage>
        <taxon>Bacteria</taxon>
        <taxon>Pseudomonadati</taxon>
        <taxon>Bacteroidota</taxon>
        <taxon>Chitinophagia</taxon>
        <taxon>Chitinophagales</taxon>
        <taxon>Chitinophagaceae</taxon>
        <taxon>Paraflavitalea</taxon>
    </lineage>
</organism>
<evidence type="ECO:0000313" key="12">
    <source>
        <dbReference type="EMBL" id="AXY72649.1"/>
    </source>
</evidence>
<dbReference type="GO" id="GO:0009279">
    <property type="term" value="C:cell outer membrane"/>
    <property type="evidence" value="ECO:0007669"/>
    <property type="project" value="UniProtKB-SubCell"/>
</dbReference>
<feature type="domain" description="TonB-dependent receptor plug" evidence="11">
    <location>
        <begin position="130"/>
        <end position="231"/>
    </location>
</feature>
<dbReference type="EMBL" id="CP032157">
    <property type="protein sequence ID" value="AXY72649.1"/>
    <property type="molecule type" value="Genomic_DNA"/>
</dbReference>
<keyword evidence="5 9" id="KW-0798">TonB box</keyword>
<evidence type="ECO:0000256" key="1">
    <source>
        <dbReference type="ARBA" id="ARBA00004571"/>
    </source>
</evidence>
<dbReference type="PANTHER" id="PTHR30069:SF36">
    <property type="entry name" value="BLL6948 PROTEIN"/>
    <property type="match status" value="1"/>
</dbReference>
<keyword evidence="3 8" id="KW-1134">Transmembrane beta strand</keyword>
<dbReference type="PROSITE" id="PS52016">
    <property type="entry name" value="TONB_DEPENDENT_REC_3"/>
    <property type="match status" value="1"/>
</dbReference>
<proteinExistence type="inferred from homology"/>
<evidence type="ECO:0000259" key="10">
    <source>
        <dbReference type="Pfam" id="PF00593"/>
    </source>
</evidence>
<evidence type="ECO:0000256" key="2">
    <source>
        <dbReference type="ARBA" id="ARBA00022448"/>
    </source>
</evidence>
<evidence type="ECO:0000256" key="7">
    <source>
        <dbReference type="ARBA" id="ARBA00023237"/>
    </source>
</evidence>
<evidence type="ECO:0000313" key="13">
    <source>
        <dbReference type="Proteomes" id="UP000263900"/>
    </source>
</evidence>
<dbReference type="Gene3D" id="2.40.170.20">
    <property type="entry name" value="TonB-dependent receptor, beta-barrel domain"/>
    <property type="match status" value="1"/>
</dbReference>
<protein>
    <submittedName>
        <fullName evidence="12">TonB-dependent receptor</fullName>
    </submittedName>
</protein>
<keyword evidence="7 8" id="KW-0998">Cell outer membrane</keyword>
<evidence type="ECO:0000256" key="8">
    <source>
        <dbReference type="PROSITE-ProRule" id="PRU01360"/>
    </source>
</evidence>
<comment type="similarity">
    <text evidence="8 9">Belongs to the TonB-dependent receptor family.</text>
</comment>
<dbReference type="Proteomes" id="UP000263900">
    <property type="component" value="Chromosome"/>
</dbReference>
<evidence type="ECO:0000256" key="3">
    <source>
        <dbReference type="ARBA" id="ARBA00022452"/>
    </source>
</evidence>
<dbReference type="SUPFAM" id="SSF56935">
    <property type="entry name" value="Porins"/>
    <property type="match status" value="1"/>
</dbReference>
<keyword evidence="4 8" id="KW-0812">Transmembrane</keyword>
<dbReference type="InterPro" id="IPR000531">
    <property type="entry name" value="Beta-barrel_TonB"/>
</dbReference>
<evidence type="ECO:0000259" key="11">
    <source>
        <dbReference type="Pfam" id="PF07715"/>
    </source>
</evidence>
<dbReference type="KEGG" id="pseg:D3H65_01075"/>
<dbReference type="OrthoDB" id="99480at2"/>
<name>A0A3B7MHL0_9BACT</name>
<dbReference type="Gene3D" id="2.170.130.10">
    <property type="entry name" value="TonB-dependent receptor, plug domain"/>
    <property type="match status" value="1"/>
</dbReference>
<evidence type="ECO:0000256" key="9">
    <source>
        <dbReference type="RuleBase" id="RU003357"/>
    </source>
</evidence>
<dbReference type="GO" id="GO:0015344">
    <property type="term" value="F:siderophore uptake transmembrane transporter activity"/>
    <property type="evidence" value="ECO:0007669"/>
    <property type="project" value="TreeGrafter"/>
</dbReference>
<evidence type="ECO:0000256" key="5">
    <source>
        <dbReference type="ARBA" id="ARBA00023077"/>
    </source>
</evidence>
<evidence type="ECO:0000256" key="6">
    <source>
        <dbReference type="ARBA" id="ARBA00023136"/>
    </source>
</evidence>
<dbReference type="AlphaFoldDB" id="A0A3B7MHL0"/>
<comment type="subcellular location">
    <subcellularLocation>
        <location evidence="1 8">Cell outer membrane</location>
        <topology evidence="1 8">Multi-pass membrane protein</topology>
    </subcellularLocation>
</comment>